<sequence>MHTQELDQLVSGWRLQDLGARLAAVARRVKKLVTGRLALARLDEMEDWQLHDLGISRRDLDRAHEISILEDPTTLLSEQARKRRMEIPRRRA</sequence>
<comment type="caution">
    <text evidence="1">The sequence shown here is derived from an EMBL/GenBank/DDBJ whole genome shotgun (WGS) entry which is preliminary data.</text>
</comment>
<evidence type="ECO:0000313" key="2">
    <source>
        <dbReference type="Proteomes" id="UP001597373"/>
    </source>
</evidence>
<gene>
    <name evidence="1" type="ORF">ACFSMZ_13030</name>
</gene>
<name>A0ABW5DJP5_9HYPH</name>
<reference evidence="2" key="1">
    <citation type="journal article" date="2019" name="Int. J. Syst. Evol. Microbiol.">
        <title>The Global Catalogue of Microorganisms (GCM) 10K type strain sequencing project: providing services to taxonomists for standard genome sequencing and annotation.</title>
        <authorList>
            <consortium name="The Broad Institute Genomics Platform"/>
            <consortium name="The Broad Institute Genome Sequencing Center for Infectious Disease"/>
            <person name="Wu L."/>
            <person name="Ma J."/>
        </authorList>
    </citation>
    <scope>NUCLEOTIDE SEQUENCE [LARGE SCALE GENOMIC DNA]</scope>
    <source>
        <strain evidence="2">KCTC 23707</strain>
    </source>
</reference>
<accession>A0ABW5DJP5</accession>
<dbReference type="Proteomes" id="UP001597373">
    <property type="component" value="Unassembled WGS sequence"/>
</dbReference>
<dbReference type="EMBL" id="JBHUIR010000051">
    <property type="protein sequence ID" value="MFD2260679.1"/>
    <property type="molecule type" value="Genomic_DNA"/>
</dbReference>
<protein>
    <recommendedName>
        <fullName evidence="3">DUF1127 domain-containing protein</fullName>
    </recommendedName>
</protein>
<dbReference type="RefSeq" id="WP_345099881.1">
    <property type="nucleotide sequence ID" value="NZ_BAABGS010000072.1"/>
</dbReference>
<evidence type="ECO:0000313" key="1">
    <source>
        <dbReference type="EMBL" id="MFD2260679.1"/>
    </source>
</evidence>
<organism evidence="1 2">
    <name type="scientific">Chelativorans composti</name>
    <dbReference type="NCBI Taxonomy" id="768533"/>
    <lineage>
        <taxon>Bacteria</taxon>
        <taxon>Pseudomonadati</taxon>
        <taxon>Pseudomonadota</taxon>
        <taxon>Alphaproteobacteria</taxon>
        <taxon>Hyphomicrobiales</taxon>
        <taxon>Phyllobacteriaceae</taxon>
        <taxon>Chelativorans</taxon>
    </lineage>
</organism>
<proteinExistence type="predicted"/>
<evidence type="ECO:0008006" key="3">
    <source>
        <dbReference type="Google" id="ProtNLM"/>
    </source>
</evidence>
<keyword evidence="2" id="KW-1185">Reference proteome</keyword>